<comment type="caution">
    <text evidence="2">The sequence shown here is derived from an EMBL/GenBank/DDBJ whole genome shotgun (WGS) entry which is preliminary data.</text>
</comment>
<dbReference type="EMBL" id="JAUHTC010000022">
    <property type="protein sequence ID" value="MDN4517230.1"/>
    <property type="molecule type" value="Genomic_DNA"/>
</dbReference>
<protein>
    <submittedName>
        <fullName evidence="2">Uncharacterized protein</fullName>
    </submittedName>
</protein>
<keyword evidence="3" id="KW-1185">Reference proteome</keyword>
<organism evidence="2 3">
    <name type="scientific">Mycolicibacterium austroafricanum</name>
    <name type="common">Mycobacterium austroafricanum</name>
    <dbReference type="NCBI Taxonomy" id="39687"/>
    <lineage>
        <taxon>Bacteria</taxon>
        <taxon>Bacillati</taxon>
        <taxon>Actinomycetota</taxon>
        <taxon>Actinomycetes</taxon>
        <taxon>Mycobacteriales</taxon>
        <taxon>Mycobacteriaceae</taxon>
        <taxon>Mycolicibacterium</taxon>
    </lineage>
</organism>
<dbReference type="RefSeq" id="WP_301161328.1">
    <property type="nucleotide sequence ID" value="NZ_JAUHTC010000022.1"/>
</dbReference>
<feature type="region of interest" description="Disordered" evidence="1">
    <location>
        <begin position="41"/>
        <end position="93"/>
    </location>
</feature>
<evidence type="ECO:0000313" key="2">
    <source>
        <dbReference type="EMBL" id="MDN4517230.1"/>
    </source>
</evidence>
<feature type="compositionally biased region" description="Low complexity" evidence="1">
    <location>
        <begin position="55"/>
        <end position="93"/>
    </location>
</feature>
<gene>
    <name evidence="2" type="ORF">QYF68_05250</name>
</gene>
<proteinExistence type="predicted"/>
<accession>A0ABT8H8Y9</accession>
<dbReference type="Proteomes" id="UP001172687">
    <property type="component" value="Unassembled WGS sequence"/>
</dbReference>
<evidence type="ECO:0000313" key="3">
    <source>
        <dbReference type="Proteomes" id="UP001172687"/>
    </source>
</evidence>
<evidence type="ECO:0000256" key="1">
    <source>
        <dbReference type="SAM" id="MobiDB-lite"/>
    </source>
</evidence>
<reference evidence="2" key="1">
    <citation type="submission" date="2023-07" db="EMBL/GenBank/DDBJ databases">
        <title>Degradation of tert-butanol by M. austroafricanum TBA100.</title>
        <authorList>
            <person name="Helbich S."/>
            <person name="Vainshtein Y."/>
        </authorList>
    </citation>
    <scope>NUCLEOTIDE SEQUENCE</scope>
    <source>
        <strain evidence="2">TBA100</strain>
    </source>
</reference>
<feature type="compositionally biased region" description="Low complexity" evidence="1">
    <location>
        <begin position="114"/>
        <end position="146"/>
    </location>
</feature>
<feature type="region of interest" description="Disordered" evidence="1">
    <location>
        <begin position="106"/>
        <end position="146"/>
    </location>
</feature>
<sequence>MRVSTMVLIVAFIALCWVQQAIPPQRPVSVSEAPATAVAPTGLAPNPSYTWVPRTDVSTSTTPTLTATPTKIRNRASTPIAPTTIPTTPTTSTSVAPITTVVVDPDGLGPLPPETQTLTPTSPSASTDTLFPPAPTATTTASIATG</sequence>
<name>A0ABT8H8Y9_MYCAO</name>